<keyword evidence="1" id="KW-0812">Transmembrane</keyword>
<dbReference type="InterPro" id="IPR013783">
    <property type="entry name" value="Ig-like_fold"/>
</dbReference>
<dbReference type="SMART" id="SM00408">
    <property type="entry name" value="IGc2"/>
    <property type="match status" value="2"/>
</dbReference>
<organism evidence="3 4">
    <name type="scientific">Saccoglossus kowalevskii</name>
    <name type="common">Acorn worm</name>
    <dbReference type="NCBI Taxonomy" id="10224"/>
    <lineage>
        <taxon>Eukaryota</taxon>
        <taxon>Metazoa</taxon>
        <taxon>Hemichordata</taxon>
        <taxon>Enteropneusta</taxon>
        <taxon>Harrimaniidae</taxon>
        <taxon>Saccoglossus</taxon>
    </lineage>
</organism>
<name>A0ABM0MIL6_SACKO</name>
<gene>
    <name evidence="4" type="primary">LOC102805131</name>
</gene>
<dbReference type="InterPro" id="IPR003599">
    <property type="entry name" value="Ig_sub"/>
</dbReference>
<dbReference type="PROSITE" id="PS50835">
    <property type="entry name" value="IG_LIKE"/>
    <property type="match status" value="2"/>
</dbReference>
<accession>A0ABM0MIL6</accession>
<evidence type="ECO:0000259" key="2">
    <source>
        <dbReference type="PROSITE" id="PS50835"/>
    </source>
</evidence>
<keyword evidence="1" id="KW-1133">Transmembrane helix</keyword>
<dbReference type="InterPro" id="IPR007110">
    <property type="entry name" value="Ig-like_dom"/>
</dbReference>
<dbReference type="SMART" id="SM00409">
    <property type="entry name" value="IG"/>
    <property type="match status" value="2"/>
</dbReference>
<protein>
    <submittedName>
        <fullName evidence="4">Myelin-associated glycoprotein-like</fullName>
    </submittedName>
</protein>
<dbReference type="RefSeq" id="XP_006819857.1">
    <property type="nucleotide sequence ID" value="XM_006819794.1"/>
</dbReference>
<dbReference type="GeneID" id="102805131"/>
<keyword evidence="1" id="KW-0472">Membrane</keyword>
<proteinExistence type="predicted"/>
<dbReference type="CDD" id="cd00096">
    <property type="entry name" value="Ig"/>
    <property type="match status" value="1"/>
</dbReference>
<feature type="transmembrane region" description="Helical" evidence="1">
    <location>
        <begin position="191"/>
        <end position="214"/>
    </location>
</feature>
<dbReference type="Gene3D" id="2.60.40.10">
    <property type="entry name" value="Immunoglobulins"/>
    <property type="match status" value="2"/>
</dbReference>
<dbReference type="Proteomes" id="UP000694865">
    <property type="component" value="Unplaced"/>
</dbReference>
<dbReference type="InterPro" id="IPR003598">
    <property type="entry name" value="Ig_sub2"/>
</dbReference>
<feature type="domain" description="Ig-like" evidence="2">
    <location>
        <begin position="1"/>
        <end position="75"/>
    </location>
</feature>
<feature type="domain" description="Ig-like" evidence="2">
    <location>
        <begin position="82"/>
        <end position="174"/>
    </location>
</feature>
<dbReference type="PANTHER" id="PTHR46013">
    <property type="entry name" value="VASCULAR CELL ADHESION MOLECULE 1"/>
    <property type="match status" value="1"/>
</dbReference>
<evidence type="ECO:0000256" key="1">
    <source>
        <dbReference type="SAM" id="Phobius"/>
    </source>
</evidence>
<dbReference type="PANTHER" id="PTHR46013:SF4">
    <property type="entry name" value="B-CELL RECEPTOR CD22-RELATED"/>
    <property type="match status" value="1"/>
</dbReference>
<dbReference type="InterPro" id="IPR036179">
    <property type="entry name" value="Ig-like_dom_sf"/>
</dbReference>
<dbReference type="SUPFAM" id="SSF48726">
    <property type="entry name" value="Immunoglobulin"/>
    <property type="match status" value="2"/>
</dbReference>
<evidence type="ECO:0000313" key="3">
    <source>
        <dbReference type="Proteomes" id="UP000694865"/>
    </source>
</evidence>
<dbReference type="Pfam" id="PF13927">
    <property type="entry name" value="Ig_3"/>
    <property type="match status" value="1"/>
</dbReference>
<sequence length="223" mass="24560">QNEVTVIEGDEYEVECLVDSNPETNGIWIHPDGSLSAGSTLTLNNISRSDTGTYTCFAETVFWDGSIASDNDSLHFDVQYLANISLFGSTNVYEGSDVVLLCATTDANPHPYEMYINHTDDNGNENVVAEVEYDLHLLYIITSISDEQSGTYTCYAATRFHDDTIGISTSDEIAVNVLQYSPDNNSSTDGAIVTLIVVIVLLFAAIVISWIYILHLRRHSQAE</sequence>
<evidence type="ECO:0000313" key="4">
    <source>
        <dbReference type="RefSeq" id="XP_006819857.1"/>
    </source>
</evidence>
<keyword evidence="3" id="KW-1185">Reference proteome</keyword>
<feature type="non-terminal residue" evidence="4">
    <location>
        <position position="1"/>
    </location>
</feature>
<feature type="non-terminal residue" evidence="4">
    <location>
        <position position="223"/>
    </location>
</feature>
<reference evidence="4" key="1">
    <citation type="submission" date="2025-08" db="UniProtKB">
        <authorList>
            <consortium name="RefSeq"/>
        </authorList>
    </citation>
    <scope>IDENTIFICATION</scope>
    <source>
        <tissue evidence="4">Testes</tissue>
    </source>
</reference>